<reference evidence="2" key="1">
    <citation type="journal article" date="2020" name="Nat. Commun.">
        <title>Genome sequence of the cluster root forming white lupin.</title>
        <authorList>
            <person name="Hufnagel B."/>
            <person name="Marques A."/>
            <person name="Soriano A."/>
            <person name="Marques L."/>
            <person name="Divol F."/>
            <person name="Doumas P."/>
            <person name="Sallet E."/>
            <person name="Mancinotti D."/>
            <person name="Carrere S."/>
            <person name="Marande W."/>
            <person name="Arribat S."/>
            <person name="Keller J."/>
            <person name="Huneau C."/>
            <person name="Blein T."/>
            <person name="Aime D."/>
            <person name="Laguerre M."/>
            <person name="Taylor J."/>
            <person name="Schubert V."/>
            <person name="Nelson M."/>
            <person name="Geu-Flores F."/>
            <person name="Crespi M."/>
            <person name="Gallardo-Guerrero K."/>
            <person name="Delaux P.-M."/>
            <person name="Salse J."/>
            <person name="Berges H."/>
            <person name="Guyot R."/>
            <person name="Gouzy J."/>
            <person name="Peret B."/>
        </authorList>
    </citation>
    <scope>NUCLEOTIDE SEQUENCE [LARGE SCALE GENOMIC DNA]</scope>
    <source>
        <strain evidence="2">cv. Amiga</strain>
    </source>
</reference>
<dbReference type="GO" id="GO:0009626">
    <property type="term" value="P:plant-type hypersensitive response"/>
    <property type="evidence" value="ECO:0007669"/>
    <property type="project" value="TreeGrafter"/>
</dbReference>
<dbReference type="OrthoDB" id="1425189at2759"/>
<dbReference type="PANTHER" id="PTHR33199:SF6">
    <property type="entry name" value="MACPF DOMAIN PROTEIN"/>
    <property type="match status" value="1"/>
</dbReference>
<gene>
    <name evidence="1" type="ORF">Lalb_Chr11g0068811</name>
</gene>
<protein>
    <submittedName>
        <fullName evidence="1">Uncharacterized protein</fullName>
    </submittedName>
</protein>
<dbReference type="EMBL" id="WOCE01000011">
    <property type="protein sequence ID" value="KAE9604200.1"/>
    <property type="molecule type" value="Genomic_DNA"/>
</dbReference>
<proteinExistence type="predicted"/>
<dbReference type="GO" id="GO:0005886">
    <property type="term" value="C:plasma membrane"/>
    <property type="evidence" value="ECO:0007669"/>
    <property type="project" value="TreeGrafter"/>
</dbReference>
<sequence length="73" mass="8169">MTRRPQDSPGYWVVSGAMLLVENGKISLSIKYSPLAVILPEEWILFICCTGPSNTARDDVILNFLTVHILNCF</sequence>
<evidence type="ECO:0000313" key="2">
    <source>
        <dbReference type="Proteomes" id="UP000447434"/>
    </source>
</evidence>
<dbReference type="InterPro" id="IPR044663">
    <property type="entry name" value="CAD1/NSL1-like"/>
</dbReference>
<evidence type="ECO:0000313" key="1">
    <source>
        <dbReference type="EMBL" id="KAE9604200.1"/>
    </source>
</evidence>
<dbReference type="Proteomes" id="UP000447434">
    <property type="component" value="Chromosome 11"/>
</dbReference>
<comment type="caution">
    <text evidence="1">The sequence shown here is derived from an EMBL/GenBank/DDBJ whole genome shotgun (WGS) entry which is preliminary data.</text>
</comment>
<accession>A0A6A4PRR8</accession>
<organism evidence="1 2">
    <name type="scientific">Lupinus albus</name>
    <name type="common">White lupine</name>
    <name type="synonym">Lupinus termis</name>
    <dbReference type="NCBI Taxonomy" id="3870"/>
    <lineage>
        <taxon>Eukaryota</taxon>
        <taxon>Viridiplantae</taxon>
        <taxon>Streptophyta</taxon>
        <taxon>Embryophyta</taxon>
        <taxon>Tracheophyta</taxon>
        <taxon>Spermatophyta</taxon>
        <taxon>Magnoliopsida</taxon>
        <taxon>eudicotyledons</taxon>
        <taxon>Gunneridae</taxon>
        <taxon>Pentapetalae</taxon>
        <taxon>rosids</taxon>
        <taxon>fabids</taxon>
        <taxon>Fabales</taxon>
        <taxon>Fabaceae</taxon>
        <taxon>Papilionoideae</taxon>
        <taxon>50 kb inversion clade</taxon>
        <taxon>genistoids sensu lato</taxon>
        <taxon>core genistoids</taxon>
        <taxon>Genisteae</taxon>
        <taxon>Lupinus</taxon>
    </lineage>
</organism>
<dbReference type="GO" id="GO:2000031">
    <property type="term" value="P:regulation of salicylic acid mediated signaling pathway"/>
    <property type="evidence" value="ECO:0007669"/>
    <property type="project" value="InterPro"/>
</dbReference>
<name>A0A6A4PRR8_LUPAL</name>
<keyword evidence="2" id="KW-1185">Reference proteome</keyword>
<dbReference type="AlphaFoldDB" id="A0A6A4PRR8"/>
<dbReference type="PANTHER" id="PTHR33199">
    <property type="entry name" value="MACPF DOMAIN-CONTAINING PROTEIN CAD1"/>
    <property type="match status" value="1"/>
</dbReference>